<evidence type="ECO:0000313" key="4">
    <source>
        <dbReference type="Proteomes" id="UP001169719"/>
    </source>
</evidence>
<feature type="coiled-coil region" evidence="1">
    <location>
        <begin position="175"/>
        <end position="209"/>
    </location>
</feature>
<dbReference type="RefSeq" id="WP_289963512.1">
    <property type="nucleotide sequence ID" value="NZ_JAUEOZ010000002.1"/>
</dbReference>
<comment type="caution">
    <text evidence="3">The sequence shown here is derived from an EMBL/GenBank/DDBJ whole genome shotgun (WGS) entry which is preliminary data.</text>
</comment>
<feature type="compositionally biased region" description="Basic residues" evidence="2">
    <location>
        <begin position="271"/>
        <end position="284"/>
    </location>
</feature>
<keyword evidence="1" id="KW-0175">Coiled coil</keyword>
<reference evidence="3" key="1">
    <citation type="submission" date="2024-05" db="EMBL/GenBank/DDBJ databases">
        <title>Genome Sequences of Four Agar- Degrading Marine Bacteria.</title>
        <authorList>
            <person name="Phillips E.K."/>
            <person name="Shaffer J.C."/>
            <person name="Henson M.W."/>
            <person name="Temperton B."/>
            <person name="Thrash C.J."/>
            <person name="Martin M.O."/>
        </authorList>
    </citation>
    <scope>NUCLEOTIDE SEQUENCE</scope>
    <source>
        <strain evidence="3">EKP203</strain>
    </source>
</reference>
<gene>
    <name evidence="3" type="ORF">QWJ08_19075</name>
</gene>
<evidence type="ECO:0000256" key="1">
    <source>
        <dbReference type="SAM" id="Coils"/>
    </source>
</evidence>
<dbReference type="EMBL" id="JAUEOZ010000002">
    <property type="protein sequence ID" value="MDN2483450.1"/>
    <property type="molecule type" value="Genomic_DNA"/>
</dbReference>
<evidence type="ECO:0008006" key="5">
    <source>
        <dbReference type="Google" id="ProtNLM"/>
    </source>
</evidence>
<protein>
    <recommendedName>
        <fullName evidence="5">Sel1 repeat family protein</fullName>
    </recommendedName>
</protein>
<dbReference type="Proteomes" id="UP001169719">
    <property type="component" value="Unassembled WGS sequence"/>
</dbReference>
<keyword evidence="4" id="KW-1185">Reference proteome</keyword>
<evidence type="ECO:0000256" key="2">
    <source>
        <dbReference type="SAM" id="MobiDB-lite"/>
    </source>
</evidence>
<organism evidence="3 4">
    <name type="scientific">Vibrio agarivorans</name>
    <dbReference type="NCBI Taxonomy" id="153622"/>
    <lineage>
        <taxon>Bacteria</taxon>
        <taxon>Pseudomonadati</taxon>
        <taxon>Pseudomonadota</taxon>
        <taxon>Gammaproteobacteria</taxon>
        <taxon>Vibrionales</taxon>
        <taxon>Vibrionaceae</taxon>
        <taxon>Vibrio</taxon>
    </lineage>
</organism>
<evidence type="ECO:0000313" key="3">
    <source>
        <dbReference type="EMBL" id="MDN2483450.1"/>
    </source>
</evidence>
<feature type="region of interest" description="Disordered" evidence="2">
    <location>
        <begin position="254"/>
        <end position="284"/>
    </location>
</feature>
<accession>A0ABT7Y629</accession>
<sequence length="284" mass="32022">MPNTALKKRSPVTKKVKPVYEFGLHLLAREEVKLGEEYIAQAARKGHHLALSYQLERAFNKRDAQQEWLDLALKHGLKEAYTVDAYCKLDQHQQAPDEQTIKALRSSLVAGQARRAPGIGFFKAYVDLSIYAESDVEKALTQLTDNYACVPSYLDVELGLFQQISVSTAHYELMNDIYHRAISQASNELEAAEINYAMVKHALSQASEKFKQRESVKTPKPIPTLLREAADAGHAEAREFINSTQGKAVLKKIGFTSQGKMHKNAAEKEKNKRKRKLAKKAKRK</sequence>
<proteinExistence type="predicted"/>
<name>A0ABT7Y629_9VIBR</name>